<sequence>MIGLHFQGYCVPSDPLAKAGMNGKMPWPVAASSSSVCARAMALSMLVSMWLLCGAVAALSAEEAQDWRLQNTDFYWQQEAETHVQILGRGVEDRDSNLYFVGTKTYNDDVSDQNLFVARVNADDSLGWTREFGTTETDGGTALTLVRNVTTDTETLYVVGWTWGYMDDFGHAFNGFGRFGGRDVVLLKLTLDGDRVWSRQFGTTADDFGYGVQLDGAFDTLLLTGGCGSDQTDTVMEMEVDAATVETRQSYSPLERQLIYPFARTGVDTRQYQFAVSLNAQGDILDYTMDGGVTVTSRRQRIKESGSAVGEYVVVLNRQPLEDVTVHATIVRFNDPRDEPVQQLRFVSEPTSTQHTLTFTRSNWNREQLVRVVAEDDAIAEGMHYATITHVSSSGDPNFDGENTPFLYGRNFTLQIQDNDIAGIQFSRRHVFAAEGGVNDSYTVVLQSKPWYPVDVIITSLHETQVTTYPSVLTFNHLNWNVPQAVNVVAVDDTRSEVEYGGLYFGGRLLHYSVSKDLRYHTRQPQCFALPRCDPANPSDCLDSQDPVVRVCDIMMDCDGRLGNGACIAHVSDAQSVPARFGTASLDPSIDAAELTEPPLSYTELKSVIQEQALDRNLSMGLVDLTPFTPPPPELRSFVLSFLGLLNLNQLQALHRDYARSVHAFCQGLVRLDTQRWAFDEWPEGYVTRVLNATRAIFDGAVQERHVWNCGLATFRSPSGRPANAINVSLWDNDPGVTLSKPLLTLREGSYVDTTYSIVLNAPPSRSASPSLRASFCTQKASDRCGLWTDYESLAQSIYTVESPVNVSIAVIGNAQLVISPSFVTFSNANWFVPQWISVRALDDPIAEASNDELANFTISHRVQASTFGYDDSTAFWFRDTSPSMASQFPMWRNDDAASMIPYNVLPTLLYAPSHRKINVAISDNDRAGVRVRVPQPRGRIKTHESDDRVDWVGDAVSTLAFSDLSLRGATTTSTGSSVGMDTALQNVLVFETNATTFLKFHLPDAHEGDTHAAFGFAQLLVHETPFKVFNARESQGDSGSSGAAASSGGASFEKSYRLRITVVNNAWTDAGVRKGTDDPAGVTFLPETSIERIATITKKRSALIDVTPLVQSLLPTRLPVVSFKIQVLSDVVVTNNSSESDPLPSGTTQLCSSLFARALRPMLVVGYSFPNRLVEGVAKQSSITGSRGAALAIDGKRGIDSSAASTADQPEAWWQVTLPRVRRLGTVAITLPDVMNSDDVDNPTTLVAVASLLPLDPDNSELAALAKAKTVGCPDNCPVVERLVARKSLVLWELNAGVRTLRLYREDPGMLSLVEVEAFDPFLKVTPTANGEGLRARLHSDWLGDSRSDSWRLQQSIRQSNDENLARGMFTQQSSTSPNGAVSSLAVNGQRASAWDPLAVDSVSLSMVAGSTRTQKTDNPWWQVDLGAVEPIGSIELFPYIGLHGRGLCQSSASVVPSWTGDLAASSTYDELLELHDPFEQTFQVIVTAEDGVDAPVVTQKTLVFSCQGGVKSISWRGVFALGRFVRVIRQATNVILMLNEVEVRRWNPATTPQFLLLDLRGKGDTPLALSSIQLFAPTDDENAAGGFAVPISYTIHSVSSQRALSGAGSALALMDASRTSECYIANRASYREWIVLKLATPTRVGLVDVQTNVDACGVGVSPVFAMTISARGAVLEGLRTSQAQATATTTLSSDCFLNASAFMLKPSASATCSLSGYVCGETVSCHAERTTTANSELLVMSDFNDLMAMGVPSLVPLTRLPLSQSEHRSFLLLDIPVTLWMFDDQPTKTLYDADASSLGVNRRVSSVTLTDIATTKTLNIDDTLEQTYFSNAVAVQPAMSAFTIEFWLLFTEAPLTRTSTTTLVTLASDVGVMADLSFTDDTPYGAFTLRDPDSDASCVSSFTKEIEGSAINRWFHIAASYDPSAAQITLSVRAETGFLAMNQLWVTKPCNLPILSRQRKRLQFGAVPRSDRSGFIGRFASVAWYVQALEESVLLDHFHEFFRSNALLHNAYALSLATQPATPVHIEINVEQECYRFTLCNVTALPRVVTFTPENWAEPQYIRVLATKDELYESLIHPTTILHVATSAETYQVQSVASTLALSADTAWEDLYRGAVKNYDRDRVYWRTFHAMSEAIHLQRVEELRELHVNWSRQDVEETIVASDPYNASMVIVNVGIEIIDATIPGIQFSTSSLIVSEAGKGNDYQILLLSEPTSDVKIVLNAQTDCYRACVPAPVCLSQRNKEDSSLDAALRCGDALSAQPNQLCNITVSPNVLVFTPLNWRSPQNVRVLAVDDQLDEADIHMTTIQATSFSADPIYDNIFLPDIVVAVEDNDVIAVTYSTLALAVGEKIDSKTYYELTLETEPWANVTIAMTNELPKGACYRPCGYHFDNVTCGLPRQQSVSSVVLATDSPREIHEITLSLPRVTEVQRVVTYSEHVDQIYRVRLIGGVVHETYAIEFRFSDPFRVRFPSADAIAKAVNYGKTFRITAKGGSGAPPKTTTASIDGFASATVVDTALNALWGSKTVNVTRELAYTQSLLRWQITFARVLSLDGVFPTLSVTVDAPFEGTLTAQRVAMMVPPTGSFQLSYGAAKTVDIPFGSKETEIEGYLRDLDGVYAVSVTQQLMSVNIYGVQYRVAFLSVESYETLQVSTTGMIKAIGATTNIIGLVFLQQAPVVMGGSFVLQYTNDWNTTRTPPIPSDADATTIQEALGYLDGLGNVSVTAQRRSAEGSKEWTIALYENTGDLRELKVVSMDLTGKNVVILVDTVRDGISLGGFFFIELGGLFKKTNTRTKRVYLQELPHKNTTAVAWSATSGDVRLAIDALGMTEPVEVSRDGLNCDAFDICTGYTWRITYANSPGNLPPIAVYGKQTLTGAGVTLGASTIANGTYLSGMFSLILELYDPENPNLLISSGRTWNLPVNVSSYGMDQALEALPFVRSNREQEYHPVSRRSRGIKFDKGVRVSREGPFLDGGHSWRLEWAIEDYVRFQNLKIIINTTLVTQEIEPFAVPSELDLDGAPRCASIPHARFELDKTDLFGLRGTCVYDLVNVTTQERFLCNFTVETPWLVFTPENWCLPQRVEISAVDDFLDESTIDRANTTLSSVTHTIFSDDMIYAVLPLEQIEVAVDSDDVARVIVSETHLDVSEDGLVVADYQLQLATEPLYDVRIVVLPWLDAKNTQCYRFKLCNLTIPTSEFVFTPRDWDLPQRVVVQGTDDSLDEADLHDTGISHAAFSTDPKYHKISIPTIRVTVKDNDMSGFVVDKPTAFTTEGGATDSYNVVLTTEPFAKVTVDIRNVATKGNYVKATPSQLVFTWLNWNIPQRVDVAAVDDDTQDVIGSSSVLVHTLSTNDAIYAALRNLGSVLVYITDNDVAGIQLSTLQMDVTERSDPYVYGVRLTSEPWDAVVLTPNAAHDCYLRPQTNGVRVCNATILTTTLYFGAANWSQWQNVSFLAFDDSLQEAPVHTARITHSTTSKIDSDYVFTDAQATPKTTLMLSITDNDISFVTISLVRGLVTTPRTRLHVAEGGFNDSYSIVLNSEPYEDVLVSVRPAIEAIRNLDDLNLLLSAPQVGAAYQDKSTLGIRTSDPATLVNDLQLVFSPLDWSQPRVITVFAIDDQIPEDPTQFSSLSHAVVSADPQYNISNSSLGVVDVAVMINDREAIPPPVPVSATFDANGARVTVMFDSIVYHAATMTLRPTSASSSLATLYSPKFKTFACDLVFSFTKARQICQSQRVLRARYTSRAYTQATMTVTLPSDIVQPRIVMATPDEAGSCGVWSADATLSTGAGGRPYSLVVWRMLPASLLVAGTSLTDAETVLQRAEALSDGPLVSLCTKYADPAVTTLVKADVVTSGGDALASLLTTLTQLRATCYVRSLAQAATTAKGFRISVDSSLLEPGARYLVAMRLGNAFAQRTTAVRTVRVQALPGPSVVVLGDAVIEASRVGDPLVFQVNATLSCPQLTPNARIAYRWTAVSYSTASGSLSDAVAVDLNATNTAKDPRVFRVPRTQLVAGRTYRFRMETSLVDSTTSKPLTTSSSSSSTVIVVTVLNSPLRPVITGGERALGERDTVVLSGATSVDPDVVGTESTSSLLPLTYLWSCEDITNTTQPCINATASTSDSYVPLSLPTTPSTTSQLLLAPFTLLPLRTLRFSLVLSRGTRTATTSTTVYTRQGSLPIVAVNVSATKINPSSRMMLNAVVSSTYPYTARWLEDQGDLGLPVPSATINITRNDAFVMPLTSVNNSIRRNALTPGQMYIFRLQATDLNGNVGFGTVRLQVNAPPSSGLFQVTPHEGYALQDYFTLECTQWTDDSDDLPLTYAFGVLSSTQFVNISSNVTLVRQQMRPLVPEQLAPNARVTFFPPDGLKESEDVTVIAFISDRMGAMTMVSDVIRVLLPPQAKTQPVVFVSNLLAQKGGSQDTSGSTDSTQTTKYLLSAALIMGRAVQGDSGLTGCPGAGSDTGVCSGHGLCDTATLVCGCDSGYMGQNCDLEVAAVRAVNDEILSTLMTTAKTTEPTESGLAQQAQVVDTVLSSSSAAFDNDNVGTVTSMGIHIAQDAKSLADPGDFVETTGETLVNALSTVLTVRSMPGKAASKNRQLSSEQWSLTRELEDAIADPMTDESFCASARESSAAQASYKQLLQTLQALSMLSGQDLLEDEPPAMLSAGQITVYTSPGNTLQVGSPGLDLKLTPTALVCLQDKMDELVMSAFVLTATTHPQCTLNESTALSAATVVTVQVKSASSVVMLTGSSDCVAKANKQAQTQRRLASATASDSVTWSPLVVLTIPHARVMTLVEQRNFTTGCRTWNAVTGQYETEVCYKDETLSTFEYTVCYCSELGTLEVLATLEERLDFYSHVRDLYRNDSSSLIGSIALSIIWGLFVLGGRVGQRVDVIDRQKEKEKTVKNLNRSKWSELQERAEKLGVLEDFASFLARRKQEQNEKDAVATTAVTATTVNTSSTMLLASSDAQIPVAAPVELQTLPDDDVVLPNEVRTLFASNAQLHSHYTTLTTLFRLCNGALVLLGLVMALVGLDFWLVLGNSTSEQLVLFLYGTPIGIVLLVLGGVVLVLGINGVVLAREDASHRSRRTYATLLLLIFLAQLVCAFVAFRHLSDFDRLPVETQASLRHVWDALGDHVLAEIQTFYGCCGFSSIADAAECPEEALDASPPRTCFAVVTQHAEELFSTSFLYLQGVMIVETAAWLLIQVILHWRALRLAQLAGEPANSATGESSAERLMLRSLLDIVLHALLPSLLQLEGVAMAVLVFFGVDLVAQLHILSNALAAAFFGIEMGVVTVILGVIAFLVVLLGQRALCHRDARSLQWFLALGVANGFAFIGLFIFVARTRVNLALDPALIEWIHTKYTGLSQETRVTIETAMVCCGFTSHSEGACVADAQTDHSTLPTCRVLIQDAITRELTYFQWRLLVLLGFQGLVLLLTTVVVMRIRRFAVKPRIQPTTVVSTKRPPLPKTFRAVLFHHVCFFVAVTLSLAGVVLGLVVICAGLDAIYQLNVLHLSYLLRIFDRQVGVYLLATGGVLEVLAWLSLVIAWRPHASKRLAWVFVLVMSALFTALFGVVGVSYRFAHVPFASTSAFHSRLETLWIATPPNTRIFLQNALDCCGFDKIASQNASSSNYTYAAELPAWRYASADQASVVVVDTTAQQRTRRLSSVSPPRARRLTQVVCPASALDGCAAPLAQYTRRVGGSSFRLVLGVLASLVVLLLAVGSLVLTPSLTLAWHVLLPRFILTLSCITALLVSLCALFLGLDIVSQWSLFTSSALQIVFALSIGVAFLVYSAYTLVLNVYALEGLWSHTLHRLVLQAAARVPLTLGCWLGVALTAGYSRFSASSSWQEQLASFLDHQWNTLSSTQQHRISVDFDCCGFQDPVVVKGRGVVFDRPALGYTCALAAARGCRYPLAAQLSGSYAWLFQFLLALALFEMLAICLAWLVLKDLRRHNPHDWFVIESRVRYAVGTYRSNLHRHHVILSLYKRFDPKLTRSQRLTSVLCAVVTSLAVYSAWFANNGCHRHALKTCEQPDVWGYLGMGLHYGGVVGFATQTLVRALFEAVRHRSDDETKEVAVARQRKEKMLLFRRLFQRQRPASPSMSSAAVTNASLSSSTLEMTHATTEERWFTWLSRFLHGAYAVVACLLFVLGIGIATFMALVLLGVQRSLYGVDFVKGPFESLVLALLIAGTSLVAWLALDLKQRQRTRSPVLLALVAIVSVLLLVLLWLGVYMATQTLDEDSTNWTIRNTGFSVPERLTKAWRVDGTPFFRSRVQQELQCCGFTDATDTAYRPCPEGTLIQMDLEATRVNGTVVSKELQQLQDLDGCYLKMLARFHTVVEGIVAFAAAISVLLILLIASALFLAYDVSISKDAKLKLRVVTTTTSSSATQQQQVQVRETFEKVVGLKIAAPARGKILAKMLSSSLESVSPSVATELAATALVTDVHDPVRPDGAFSDSTLPAGRLRLPDGRLVSAALATNDLALVTRVPYPAWIVYVVYGICGVWLGVMSYLIVINSLELGQTTAWRCIAAWAVGLGFHLLLIEPFVVFVGIIWKTLGAWWTATPLGRLVRFGRRVLRIQPNAAAVAASYYASLSLYERIRYNAAVRIQRRLLTRLARYRYLKRIRQIREAAHRALAAKRRLTLKQAIEGFSEEEIDAFRLLFQDADTACLGLVSYQVISQSIYQLGVNVASEIVHGFLLELDPAYADLVDFEHFLYGMHRVRLHHQQEQVALDELKAQVVDEHTANTVTRLKEELVSSSSRFGPQADPQSRVFVKRQNLLRELREKRESLSYKLMSKVGRLPPILQRAKSSSDAVEQDATEGAPSRGEMASTGSDEATPTGAYVLLQNRKLSPKKRTLEMILKKKSREDKALKTPSNTTGGSVSSPRSPKQRAKDMMQGLHLHLPGSPRAKTLPPEVTILGSIASPLIPVIHEETEEEEVLETKPKAEISETEATEASETAAMSSAEVSAQVHEADSVAEDTSTEKQEEARPFGTFMLLAKQTPNAGKNKVMEMIQQKQSEALRKVSGDPDEEKAEAKTPDEQPPPAETEVRRPTTAEKKENAKSIAKSIAKSSLEKALKKKSEAAKPLRSPKKRG</sequence>
<feature type="transmembrane region" description="Helical" evidence="7">
    <location>
        <begin position="5011"/>
        <end position="5035"/>
    </location>
</feature>
<feature type="transmembrane region" description="Helical" evidence="7">
    <location>
        <begin position="5921"/>
        <end position="5946"/>
    </location>
</feature>
<feature type="transmembrane region" description="Helical" evidence="7">
    <location>
        <begin position="5047"/>
        <end position="5076"/>
    </location>
</feature>
<dbReference type="PROSITE" id="PS00022">
    <property type="entry name" value="EGF_1"/>
    <property type="match status" value="1"/>
</dbReference>
<dbReference type="InterPro" id="IPR018499">
    <property type="entry name" value="Tetraspanin/Peripherin"/>
</dbReference>
<feature type="compositionally biased region" description="Low complexity" evidence="6">
    <location>
        <begin position="6957"/>
        <end position="6970"/>
    </location>
</feature>
<comment type="subcellular location">
    <subcellularLocation>
        <location evidence="1">Membrane</location>
        <topology evidence="1">Multi-pass membrane protein</topology>
    </subcellularLocation>
</comment>
<dbReference type="InterPro" id="IPR000742">
    <property type="entry name" value="EGF"/>
</dbReference>
<feature type="transmembrane region" description="Helical" evidence="7">
    <location>
        <begin position="5998"/>
        <end position="6017"/>
    </location>
</feature>
<feature type="transmembrane region" description="Helical" evidence="7">
    <location>
        <begin position="5422"/>
        <end position="5441"/>
    </location>
</feature>
<feature type="transmembrane region" description="Helical" evidence="7">
    <location>
        <begin position="4867"/>
        <end position="4887"/>
    </location>
</feature>
<feature type="transmembrane region" description="Helical" evidence="7">
    <location>
        <begin position="6341"/>
        <end position="6364"/>
    </location>
</feature>
<evidence type="ECO:0000259" key="9">
    <source>
        <dbReference type="PROSITE" id="PS01186"/>
    </source>
</evidence>
<dbReference type="InterPro" id="IPR011992">
    <property type="entry name" value="EF-hand-dom_pair"/>
</dbReference>
<feature type="transmembrane region" description="Helical" evidence="7">
    <location>
        <begin position="5242"/>
        <end position="5267"/>
    </location>
</feature>
<feature type="compositionally biased region" description="Basic and acidic residues" evidence="6">
    <location>
        <begin position="7074"/>
        <end position="7087"/>
    </location>
</feature>
<dbReference type="SUPFAM" id="SSF47473">
    <property type="entry name" value="EF-hand"/>
    <property type="match status" value="1"/>
</dbReference>
<evidence type="ECO:0000256" key="5">
    <source>
        <dbReference type="ARBA" id="ARBA00023157"/>
    </source>
</evidence>
<keyword evidence="5" id="KW-1015">Disulfide bond</keyword>
<dbReference type="PANTHER" id="PTHR15332">
    <property type="entry name" value="PROPROTEIN CONVERTASE SUBTILISIN_KEXIN TYPE 5-LIKE"/>
    <property type="match status" value="1"/>
</dbReference>
<feature type="region of interest" description="Disordered" evidence="6">
    <location>
        <begin position="6935"/>
        <end position="6991"/>
    </location>
</feature>
<dbReference type="InterPro" id="IPR013320">
    <property type="entry name" value="ConA-like_dom_sf"/>
</dbReference>
<dbReference type="Pfam" id="PF02010">
    <property type="entry name" value="REJ"/>
    <property type="match status" value="1"/>
</dbReference>
<feature type="transmembrane region" description="Helical" evidence="7">
    <location>
        <begin position="5319"/>
        <end position="5341"/>
    </location>
</feature>
<feature type="transmembrane region" description="Helical" evidence="7">
    <location>
        <begin position="5774"/>
        <end position="5802"/>
    </location>
</feature>
<feature type="domain" description="EGF-like" evidence="8 9">
    <location>
        <begin position="4477"/>
        <end position="4488"/>
    </location>
</feature>
<reference evidence="10" key="1">
    <citation type="submission" date="2019-03" db="EMBL/GenBank/DDBJ databases">
        <title>Long read genome sequence of the mycoparasitic Pythium oligandrum ATCC 38472 isolated from sugarbeet rhizosphere.</title>
        <authorList>
            <person name="Gaulin E."/>
        </authorList>
    </citation>
    <scope>NUCLEOTIDE SEQUENCE</scope>
    <source>
        <strain evidence="10">ATCC 38472_TT</strain>
    </source>
</reference>
<feature type="transmembrane region" description="Helical" evidence="7">
    <location>
        <begin position="5472"/>
        <end position="5505"/>
    </location>
</feature>
<feature type="transmembrane region" description="Helical" evidence="7">
    <location>
        <begin position="5554"/>
        <end position="5577"/>
    </location>
</feature>
<protein>
    <recommendedName>
        <fullName evidence="8 9">EGF-like domain-containing protein</fullName>
    </recommendedName>
</protein>
<keyword evidence="3 7" id="KW-1133">Transmembrane helix</keyword>
<dbReference type="SUPFAM" id="SSF49899">
    <property type="entry name" value="Concanavalin A-like lectins/glucanases"/>
    <property type="match status" value="1"/>
</dbReference>
<evidence type="ECO:0000259" key="8">
    <source>
        <dbReference type="PROSITE" id="PS00022"/>
    </source>
</evidence>
<dbReference type="SUPFAM" id="SSF49785">
    <property type="entry name" value="Galactose-binding domain-like"/>
    <property type="match status" value="2"/>
</dbReference>
<feature type="transmembrane region" description="Helical" evidence="7">
    <location>
        <begin position="5088"/>
        <end position="5107"/>
    </location>
</feature>
<keyword evidence="11" id="KW-1185">Reference proteome</keyword>
<dbReference type="EMBL" id="SPLM01000005">
    <property type="protein sequence ID" value="TMW67126.1"/>
    <property type="molecule type" value="Genomic_DNA"/>
</dbReference>
<feature type="transmembrane region" description="Helical" evidence="7">
    <location>
        <begin position="6037"/>
        <end position="6060"/>
    </location>
</feature>
<dbReference type="GO" id="GO:0016020">
    <property type="term" value="C:membrane"/>
    <property type="evidence" value="ECO:0007669"/>
    <property type="project" value="UniProtKB-SubCell"/>
</dbReference>
<feature type="region of interest" description="Disordered" evidence="6">
    <location>
        <begin position="6805"/>
        <end position="6849"/>
    </location>
</feature>
<evidence type="ECO:0000256" key="6">
    <source>
        <dbReference type="SAM" id="MobiDB-lite"/>
    </source>
</evidence>
<feature type="compositionally biased region" description="Basic and acidic residues" evidence="6">
    <location>
        <begin position="6863"/>
        <end position="6872"/>
    </location>
</feature>
<evidence type="ECO:0000256" key="2">
    <source>
        <dbReference type="ARBA" id="ARBA00022692"/>
    </source>
</evidence>
<dbReference type="InterPro" id="IPR008979">
    <property type="entry name" value="Galactose-bd-like_sf"/>
</dbReference>
<dbReference type="PROSITE" id="PS01186">
    <property type="entry name" value="EGF_2"/>
    <property type="match status" value="1"/>
</dbReference>
<dbReference type="Gene3D" id="2.60.120.260">
    <property type="entry name" value="Galactose-binding domain-like"/>
    <property type="match status" value="2"/>
</dbReference>
<keyword evidence="2 7" id="KW-0812">Transmembrane</keyword>
<feature type="transmembrane region" description="Helical" evidence="7">
    <location>
        <begin position="6210"/>
        <end position="6233"/>
    </location>
</feature>
<dbReference type="Gene3D" id="2.60.120.200">
    <property type="match status" value="1"/>
</dbReference>
<evidence type="ECO:0000256" key="4">
    <source>
        <dbReference type="ARBA" id="ARBA00023136"/>
    </source>
</evidence>
<dbReference type="PROSITE" id="PS50096">
    <property type="entry name" value="IQ"/>
    <property type="match status" value="1"/>
</dbReference>
<feature type="transmembrane region" description="Helical" evidence="7">
    <location>
        <begin position="6138"/>
        <end position="6161"/>
    </location>
</feature>
<feature type="transmembrane region" description="Helical" evidence="7">
    <location>
        <begin position="6492"/>
        <end position="6513"/>
    </location>
</feature>
<feature type="region of interest" description="Disordered" evidence="6">
    <location>
        <begin position="7019"/>
        <end position="7096"/>
    </location>
</feature>
<evidence type="ECO:0000256" key="1">
    <source>
        <dbReference type="ARBA" id="ARBA00004141"/>
    </source>
</evidence>
<evidence type="ECO:0000313" key="10">
    <source>
        <dbReference type="EMBL" id="TMW67126.1"/>
    </source>
</evidence>
<dbReference type="OrthoDB" id="167314at2759"/>
<dbReference type="Proteomes" id="UP000794436">
    <property type="component" value="Unassembled WGS sequence"/>
</dbReference>
<feature type="compositionally biased region" description="Basic and acidic residues" evidence="6">
    <location>
        <begin position="7049"/>
        <end position="7063"/>
    </location>
</feature>
<name>A0A8K1FLG7_PYTOL</name>
<comment type="caution">
    <text evidence="10">The sequence shown here is derived from an EMBL/GenBank/DDBJ whole genome shotgun (WGS) entry which is preliminary data.</text>
</comment>
<feature type="transmembrane region" description="Helical" evidence="7">
    <location>
        <begin position="6528"/>
        <end position="6553"/>
    </location>
</feature>
<accession>A0A8K1FLG7</accession>
<feature type="compositionally biased region" description="Polar residues" evidence="6">
    <location>
        <begin position="6874"/>
        <end position="6888"/>
    </location>
</feature>
<dbReference type="Pfam" id="PF00335">
    <property type="entry name" value="Tetraspanin"/>
    <property type="match status" value="2"/>
</dbReference>
<feature type="transmembrane region" description="Helical" evidence="7">
    <location>
        <begin position="5187"/>
        <end position="5207"/>
    </location>
</feature>
<feature type="transmembrane region" description="Helical" evidence="7">
    <location>
        <begin position="5741"/>
        <end position="5762"/>
    </location>
</feature>
<keyword evidence="4 7" id="KW-0472">Membrane</keyword>
<dbReference type="InterPro" id="IPR002859">
    <property type="entry name" value="PKD/REJ-like"/>
</dbReference>
<feature type="transmembrane region" description="Helical" evidence="7">
    <location>
        <begin position="5706"/>
        <end position="5734"/>
    </location>
</feature>
<organism evidence="10 11">
    <name type="scientific">Pythium oligandrum</name>
    <name type="common">Mycoparasitic fungus</name>
    <dbReference type="NCBI Taxonomy" id="41045"/>
    <lineage>
        <taxon>Eukaryota</taxon>
        <taxon>Sar</taxon>
        <taxon>Stramenopiles</taxon>
        <taxon>Oomycota</taxon>
        <taxon>Peronosporomycetes</taxon>
        <taxon>Pythiales</taxon>
        <taxon>Pythiaceae</taxon>
        <taxon>Pythium</taxon>
    </lineage>
</organism>
<evidence type="ECO:0000256" key="7">
    <source>
        <dbReference type="SAM" id="Phobius"/>
    </source>
</evidence>
<dbReference type="PANTHER" id="PTHR15332:SF175">
    <property type="entry name" value="PROPROTEIN CONVERTASE SUBTILISIN_KEXIN TYPE 5-LIKE"/>
    <property type="match status" value="1"/>
</dbReference>
<evidence type="ECO:0000256" key="3">
    <source>
        <dbReference type="ARBA" id="ARBA00022989"/>
    </source>
</evidence>
<feature type="transmembrane region" description="Helical" evidence="7">
    <location>
        <begin position="5525"/>
        <end position="5547"/>
    </location>
</feature>
<proteinExistence type="predicted"/>
<gene>
    <name evidence="10" type="ORF">Poli38472_012242</name>
</gene>
<evidence type="ECO:0000313" key="11">
    <source>
        <dbReference type="Proteomes" id="UP000794436"/>
    </source>
</evidence>
<feature type="transmembrane region" description="Helical" evidence="7">
    <location>
        <begin position="5279"/>
        <end position="5307"/>
    </location>
</feature>
<feature type="region of interest" description="Disordered" evidence="6">
    <location>
        <begin position="6863"/>
        <end position="6896"/>
    </location>
</feature>
<feature type="compositionally biased region" description="Low complexity" evidence="6">
    <location>
        <begin position="7064"/>
        <end position="7073"/>
    </location>
</feature>
<feature type="transmembrane region" description="Helical" evidence="7">
    <location>
        <begin position="6181"/>
        <end position="6198"/>
    </location>
</feature>